<dbReference type="Pfam" id="PF03168">
    <property type="entry name" value="LEA_2"/>
    <property type="match status" value="1"/>
</dbReference>
<dbReference type="Proteomes" id="UP000685013">
    <property type="component" value="Chromosome 19"/>
</dbReference>
<comment type="caution">
    <text evidence="3">The sequence shown here is derived from an EMBL/GenBank/DDBJ whole genome shotgun (WGS) entry which is preliminary data.</text>
</comment>
<dbReference type="AlphaFoldDB" id="A0AAV6LYG8"/>
<sequence length="253" mass="28584">MHARSYSEATSVDQFSPARRFYYVQSPRPTKWKKCRTFPAQWVRRRTIFTILVSRRVPDSPPRLRTISTGTAIPPPGENSTAPRIPMKKRRNPSMVFEKFNVQAGSDPGGVATDLMSLNSTVRIKYRNPATFYGVHVSSSLFQLHYFQLHVASGQMKEFYQRRQSSRRLTTSVAGHQVPLYGGITAIGNWRDQQQDGVGVEVPLNLTMAVRSSAYILGRLVKSTFHTTITCSVTLSTNKLGKFHSFNNSCTYN</sequence>
<evidence type="ECO:0000313" key="3">
    <source>
        <dbReference type="EMBL" id="KAG6572146.1"/>
    </source>
</evidence>
<proteinExistence type="predicted"/>
<organism evidence="3 4">
    <name type="scientific">Cucurbita argyrosperma subsp. sororia</name>
    <dbReference type="NCBI Taxonomy" id="37648"/>
    <lineage>
        <taxon>Eukaryota</taxon>
        <taxon>Viridiplantae</taxon>
        <taxon>Streptophyta</taxon>
        <taxon>Embryophyta</taxon>
        <taxon>Tracheophyta</taxon>
        <taxon>Spermatophyta</taxon>
        <taxon>Magnoliopsida</taxon>
        <taxon>eudicotyledons</taxon>
        <taxon>Gunneridae</taxon>
        <taxon>Pentapetalae</taxon>
        <taxon>rosids</taxon>
        <taxon>fabids</taxon>
        <taxon>Cucurbitales</taxon>
        <taxon>Cucurbitaceae</taxon>
        <taxon>Cucurbiteae</taxon>
        <taxon>Cucurbita</taxon>
    </lineage>
</organism>
<evidence type="ECO:0000259" key="2">
    <source>
        <dbReference type="Pfam" id="PF03168"/>
    </source>
</evidence>
<gene>
    <name evidence="3" type="ORF">SDJN03_28874</name>
</gene>
<reference evidence="3 4" key="1">
    <citation type="journal article" date="2021" name="Hortic Res">
        <title>The domestication of Cucurbita argyrosperma as revealed by the genome of its wild relative.</title>
        <authorList>
            <person name="Barrera-Redondo J."/>
            <person name="Sanchez-de la Vega G."/>
            <person name="Aguirre-Liguori J.A."/>
            <person name="Castellanos-Morales G."/>
            <person name="Gutierrez-Guerrero Y.T."/>
            <person name="Aguirre-Dugua X."/>
            <person name="Aguirre-Planter E."/>
            <person name="Tenaillon M.I."/>
            <person name="Lira-Saade R."/>
            <person name="Eguiarte L.E."/>
        </authorList>
    </citation>
    <scope>NUCLEOTIDE SEQUENCE [LARGE SCALE GENOMIC DNA]</scope>
    <source>
        <strain evidence="3">JBR-2021</strain>
    </source>
</reference>
<name>A0AAV6LYG8_9ROSI</name>
<keyword evidence="4" id="KW-1185">Reference proteome</keyword>
<dbReference type="EMBL" id="JAGKQH010000019">
    <property type="protein sequence ID" value="KAG6572146.1"/>
    <property type="molecule type" value="Genomic_DNA"/>
</dbReference>
<dbReference type="InterPro" id="IPR004864">
    <property type="entry name" value="LEA_2"/>
</dbReference>
<feature type="non-terminal residue" evidence="3">
    <location>
        <position position="1"/>
    </location>
</feature>
<evidence type="ECO:0000256" key="1">
    <source>
        <dbReference type="SAM" id="MobiDB-lite"/>
    </source>
</evidence>
<protein>
    <recommendedName>
        <fullName evidence="2">Late embryogenesis abundant protein LEA-2 subgroup domain-containing protein</fullName>
    </recommendedName>
</protein>
<feature type="region of interest" description="Disordered" evidence="1">
    <location>
        <begin position="63"/>
        <end position="87"/>
    </location>
</feature>
<feature type="domain" description="Late embryogenesis abundant protein LEA-2 subgroup" evidence="2">
    <location>
        <begin position="124"/>
        <end position="226"/>
    </location>
</feature>
<evidence type="ECO:0000313" key="4">
    <source>
        <dbReference type="Proteomes" id="UP000685013"/>
    </source>
</evidence>
<accession>A0AAV6LYG8</accession>